<dbReference type="Proteomes" id="UP001501588">
    <property type="component" value="Unassembled WGS sequence"/>
</dbReference>
<dbReference type="PANTHER" id="PTHR41523:SF7">
    <property type="entry name" value="HISTIDINE KINASE"/>
    <property type="match status" value="1"/>
</dbReference>
<comment type="caution">
    <text evidence="10">The sequence shown here is derived from an EMBL/GenBank/DDBJ whole genome shotgun (WGS) entry which is preliminary data.</text>
</comment>
<evidence type="ECO:0000259" key="9">
    <source>
        <dbReference type="SMART" id="SM00911"/>
    </source>
</evidence>
<evidence type="ECO:0000313" key="11">
    <source>
        <dbReference type="Proteomes" id="UP001501588"/>
    </source>
</evidence>
<accession>A0ABN1FMW3</accession>
<dbReference type="SUPFAM" id="SSF55874">
    <property type="entry name" value="ATPase domain of HSP90 chaperone/DNA topoisomerase II/histidine kinase"/>
    <property type="match status" value="1"/>
</dbReference>
<reference evidence="10 11" key="1">
    <citation type="journal article" date="2019" name="Int. J. Syst. Evol. Microbiol.">
        <title>The Global Catalogue of Microorganisms (GCM) 10K type strain sequencing project: providing services to taxonomists for standard genome sequencing and annotation.</title>
        <authorList>
            <consortium name="The Broad Institute Genomics Platform"/>
            <consortium name="The Broad Institute Genome Sequencing Center for Infectious Disease"/>
            <person name="Wu L."/>
            <person name="Ma J."/>
        </authorList>
    </citation>
    <scope>NUCLEOTIDE SEQUENCE [LARGE SCALE GENOMIC DNA]</scope>
    <source>
        <strain evidence="10 11">JCM 9933</strain>
    </source>
</reference>
<proteinExistence type="predicted"/>
<dbReference type="EC" id="2.7.13.3" evidence="2"/>
<dbReference type="RefSeq" id="WP_343896735.1">
    <property type="nucleotide sequence ID" value="NZ_BAAAFZ010000055.1"/>
</dbReference>
<dbReference type="Pfam" id="PF07536">
    <property type="entry name" value="HWE_HK"/>
    <property type="match status" value="1"/>
</dbReference>
<dbReference type="SMART" id="SM00911">
    <property type="entry name" value="HWE_HK"/>
    <property type="match status" value="1"/>
</dbReference>
<keyword evidence="4" id="KW-0808">Transferase</keyword>
<keyword evidence="5" id="KW-0547">Nucleotide-binding</keyword>
<protein>
    <recommendedName>
        <fullName evidence="2">histidine kinase</fullName>
        <ecNumber evidence="2">2.7.13.3</ecNumber>
    </recommendedName>
</protein>
<dbReference type="PANTHER" id="PTHR41523">
    <property type="entry name" value="TWO-COMPONENT SYSTEM SENSOR PROTEIN"/>
    <property type="match status" value="1"/>
</dbReference>
<evidence type="ECO:0000256" key="3">
    <source>
        <dbReference type="ARBA" id="ARBA00022553"/>
    </source>
</evidence>
<organism evidence="10 11">
    <name type="scientific">Craurococcus roseus</name>
    <dbReference type="NCBI Taxonomy" id="77585"/>
    <lineage>
        <taxon>Bacteria</taxon>
        <taxon>Pseudomonadati</taxon>
        <taxon>Pseudomonadota</taxon>
        <taxon>Alphaproteobacteria</taxon>
        <taxon>Acetobacterales</taxon>
        <taxon>Acetobacteraceae</taxon>
        <taxon>Craurococcus</taxon>
    </lineage>
</organism>
<name>A0ABN1FMW3_9PROT</name>
<feature type="domain" description="Signal transduction histidine kinase HWE region" evidence="9">
    <location>
        <begin position="84"/>
        <end position="163"/>
    </location>
</feature>
<keyword evidence="3" id="KW-0597">Phosphoprotein</keyword>
<evidence type="ECO:0000256" key="2">
    <source>
        <dbReference type="ARBA" id="ARBA00012438"/>
    </source>
</evidence>
<dbReference type="InterPro" id="IPR011102">
    <property type="entry name" value="Sig_transdc_His_kinase_HWE"/>
</dbReference>
<gene>
    <name evidence="10" type="ORF">GCM10009416_35680</name>
</gene>
<feature type="compositionally biased region" description="Polar residues" evidence="8">
    <location>
        <begin position="1"/>
        <end position="14"/>
    </location>
</feature>
<dbReference type="EMBL" id="BAAAFZ010000055">
    <property type="protein sequence ID" value="GAA0594160.1"/>
    <property type="molecule type" value="Genomic_DNA"/>
</dbReference>
<evidence type="ECO:0000256" key="1">
    <source>
        <dbReference type="ARBA" id="ARBA00000085"/>
    </source>
</evidence>
<dbReference type="Gene3D" id="3.30.565.10">
    <property type="entry name" value="Histidine kinase-like ATPase, C-terminal domain"/>
    <property type="match status" value="1"/>
</dbReference>
<sequence length="281" mass="29218">MKQGDFTSSVCPDQSQDRAGEATPDAVEQSLAELAAEIAAARRASGGAGSGAGAKAEHALGRLRLELAAERARAEARRALLIGELNHRVKNTLAVVQSLAAQTARGAPDLPSFAAAFQARLLALARAHDLLTRRDWEGAPMVSVVRAAVEPCGSGRVDLRAGRAPSALLAPAQVLTLALALHELATNALRHGALSEPGGRVSVCCGPDPAEEGAQRVVWAERDGPPIPAPPVRKGFGLRLLERGLAGQAGMEAETRFEPEGLRCALRLRPAGPALQSAMTT</sequence>
<evidence type="ECO:0000256" key="6">
    <source>
        <dbReference type="ARBA" id="ARBA00022777"/>
    </source>
</evidence>
<evidence type="ECO:0000313" key="10">
    <source>
        <dbReference type="EMBL" id="GAA0594160.1"/>
    </source>
</evidence>
<keyword evidence="7" id="KW-0067">ATP-binding</keyword>
<evidence type="ECO:0000256" key="5">
    <source>
        <dbReference type="ARBA" id="ARBA00022741"/>
    </source>
</evidence>
<keyword evidence="11" id="KW-1185">Reference proteome</keyword>
<evidence type="ECO:0000256" key="4">
    <source>
        <dbReference type="ARBA" id="ARBA00022679"/>
    </source>
</evidence>
<feature type="region of interest" description="Disordered" evidence="8">
    <location>
        <begin position="1"/>
        <end position="26"/>
    </location>
</feature>
<evidence type="ECO:0000256" key="7">
    <source>
        <dbReference type="ARBA" id="ARBA00022840"/>
    </source>
</evidence>
<evidence type="ECO:0000256" key="8">
    <source>
        <dbReference type="SAM" id="MobiDB-lite"/>
    </source>
</evidence>
<keyword evidence="6" id="KW-0418">Kinase</keyword>
<comment type="catalytic activity">
    <reaction evidence="1">
        <text>ATP + protein L-histidine = ADP + protein N-phospho-L-histidine.</text>
        <dbReference type="EC" id="2.7.13.3"/>
    </reaction>
</comment>
<dbReference type="InterPro" id="IPR036890">
    <property type="entry name" value="HATPase_C_sf"/>
</dbReference>